<evidence type="ECO:0000313" key="2">
    <source>
        <dbReference type="Proteomes" id="UP001165124"/>
    </source>
</evidence>
<protein>
    <submittedName>
        <fullName evidence="1">Uncharacterized protein</fullName>
    </submittedName>
</protein>
<name>A0A9W6PXU8_9ACTN</name>
<organism evidence="1 2">
    <name type="scientific">Actinomadura rubrobrunea</name>
    <dbReference type="NCBI Taxonomy" id="115335"/>
    <lineage>
        <taxon>Bacteria</taxon>
        <taxon>Bacillati</taxon>
        <taxon>Actinomycetota</taxon>
        <taxon>Actinomycetes</taxon>
        <taxon>Streptosporangiales</taxon>
        <taxon>Thermomonosporaceae</taxon>
        <taxon>Actinomadura</taxon>
    </lineage>
</organism>
<gene>
    <name evidence="1" type="ORF">Arub01_40260</name>
</gene>
<proteinExistence type="predicted"/>
<evidence type="ECO:0000313" key="1">
    <source>
        <dbReference type="EMBL" id="GLW65782.1"/>
    </source>
</evidence>
<dbReference type="Proteomes" id="UP001165124">
    <property type="component" value="Unassembled WGS sequence"/>
</dbReference>
<reference evidence="1" key="1">
    <citation type="submission" date="2023-02" db="EMBL/GenBank/DDBJ databases">
        <title>Actinomadura rubrobrunea NBRC 14622.</title>
        <authorList>
            <person name="Ichikawa N."/>
            <person name="Sato H."/>
            <person name="Tonouchi N."/>
        </authorList>
    </citation>
    <scope>NUCLEOTIDE SEQUENCE</scope>
    <source>
        <strain evidence="1">NBRC 14622</strain>
    </source>
</reference>
<dbReference type="AlphaFoldDB" id="A0A9W6PXU8"/>
<dbReference type="EMBL" id="BSRZ01000010">
    <property type="protein sequence ID" value="GLW65782.1"/>
    <property type="molecule type" value="Genomic_DNA"/>
</dbReference>
<keyword evidence="2" id="KW-1185">Reference proteome</keyword>
<sequence length="94" mass="10237">METNMDDEDPLGPLRELAEALGKYGVPARLRDSDQEGRVLRASHPEAPLSTDVHLQTINGEACFLSEWGSIICSAENVAEAVAYVARLLSLRIS</sequence>
<comment type="caution">
    <text evidence="1">The sequence shown here is derived from an EMBL/GenBank/DDBJ whole genome shotgun (WGS) entry which is preliminary data.</text>
</comment>
<accession>A0A9W6PXU8</accession>